<dbReference type="HOGENOM" id="CLU_3434284_0_0_1"/>
<evidence type="ECO:0000313" key="1">
    <source>
        <dbReference type="EnsemblPlants" id="OMERI04G11690.1"/>
    </source>
</evidence>
<organism evidence="1">
    <name type="scientific">Oryza meridionalis</name>
    <dbReference type="NCBI Taxonomy" id="40149"/>
    <lineage>
        <taxon>Eukaryota</taxon>
        <taxon>Viridiplantae</taxon>
        <taxon>Streptophyta</taxon>
        <taxon>Embryophyta</taxon>
        <taxon>Tracheophyta</taxon>
        <taxon>Spermatophyta</taxon>
        <taxon>Magnoliopsida</taxon>
        <taxon>Liliopsida</taxon>
        <taxon>Poales</taxon>
        <taxon>Poaceae</taxon>
        <taxon>BOP clade</taxon>
        <taxon>Oryzoideae</taxon>
        <taxon>Oryzeae</taxon>
        <taxon>Oryzinae</taxon>
        <taxon>Oryza</taxon>
    </lineage>
</organism>
<reference evidence="1" key="2">
    <citation type="submission" date="2018-05" db="EMBL/GenBank/DDBJ databases">
        <title>OmerRS3 (Oryza meridionalis Reference Sequence Version 3).</title>
        <authorList>
            <person name="Zhang J."/>
            <person name="Kudrna D."/>
            <person name="Lee S."/>
            <person name="Talag J."/>
            <person name="Welchert J."/>
            <person name="Wing R.A."/>
        </authorList>
    </citation>
    <scope>NUCLEOTIDE SEQUENCE [LARGE SCALE GENOMIC DNA]</scope>
    <source>
        <strain evidence="1">OR44</strain>
    </source>
</reference>
<dbReference type="Gramene" id="OMERI04G11690.3">
    <property type="protein sequence ID" value="OMERI04G11690.3"/>
    <property type="gene ID" value="OMERI04G11690"/>
</dbReference>
<reference evidence="1" key="1">
    <citation type="submission" date="2015-04" db="UniProtKB">
        <authorList>
            <consortium name="EnsemblPlants"/>
        </authorList>
    </citation>
    <scope>IDENTIFICATION</scope>
</reference>
<proteinExistence type="predicted"/>
<name>A0A0E0DEE1_9ORYZ</name>
<accession>A0A0E0DEE1</accession>
<dbReference type="Gramene" id="OMERI04G11690.2">
    <property type="protein sequence ID" value="OMERI04G11690.2"/>
    <property type="gene ID" value="OMERI04G11690"/>
</dbReference>
<dbReference type="EnsemblPlants" id="OMERI04G11690.2">
    <property type="protein sequence ID" value="OMERI04G11690.2"/>
    <property type="gene ID" value="OMERI04G11690"/>
</dbReference>
<sequence length="15" mass="1742">MLNSLDIFSTEILFV</sequence>
<protein>
    <submittedName>
        <fullName evidence="1">Uncharacterized protein</fullName>
    </submittedName>
</protein>
<dbReference type="EnsemblPlants" id="OMERI04G11690.3">
    <property type="protein sequence ID" value="OMERI04G11690.3"/>
    <property type="gene ID" value="OMERI04G11690"/>
</dbReference>
<dbReference type="Proteomes" id="UP000008021">
    <property type="component" value="Chromosome 4"/>
</dbReference>
<evidence type="ECO:0000313" key="2">
    <source>
        <dbReference type="Proteomes" id="UP000008021"/>
    </source>
</evidence>
<dbReference type="Gramene" id="OMERI04G11690.1">
    <property type="protein sequence ID" value="OMERI04G11690.1"/>
    <property type="gene ID" value="OMERI04G11690"/>
</dbReference>
<dbReference type="EnsemblPlants" id="OMERI04G11690.1">
    <property type="protein sequence ID" value="OMERI04G11690.1"/>
    <property type="gene ID" value="OMERI04G11690"/>
</dbReference>
<keyword evidence="2" id="KW-1185">Reference proteome</keyword>